<dbReference type="RefSeq" id="YP_007236018.1">
    <property type="nucleotide sequence ID" value="NC_019909.1"/>
</dbReference>
<organism evidence="1 2">
    <name type="scientific">Yersinia phage phiR1-RT</name>
    <dbReference type="NCBI Taxonomy" id="1206558"/>
    <lineage>
        <taxon>Viruses</taxon>
        <taxon>Duplodnaviria</taxon>
        <taxon>Heunggongvirae</taxon>
        <taxon>Uroviricota</taxon>
        <taxon>Caudoviricetes</taxon>
        <taxon>Pantevenvirales</taxon>
        <taxon>Straboviridae</taxon>
        <taxon>Tevenvirinae</taxon>
        <taxon>Tegunavirus</taxon>
        <taxon>Tegunavirus r1rt</taxon>
    </lineage>
</organism>
<name>I7LH88_BPPR1</name>
<evidence type="ECO:0000313" key="1">
    <source>
        <dbReference type="EMBL" id="CCI88759.1"/>
    </source>
</evidence>
<protein>
    <submittedName>
        <fullName evidence="1">Uncharacterized protein</fullName>
    </submittedName>
</protein>
<organismHost>
    <name type="scientific">Yersinia enterocolitica</name>
    <dbReference type="NCBI Taxonomy" id="630"/>
</organismHost>
<keyword evidence="2" id="KW-1185">Reference proteome</keyword>
<gene>
    <name evidence="1" type="primary">g185</name>
    <name evidence="1" type="ORF">BN80_189</name>
</gene>
<dbReference type="Proteomes" id="UP000002909">
    <property type="component" value="Segment"/>
</dbReference>
<proteinExistence type="predicted"/>
<evidence type="ECO:0000313" key="2">
    <source>
        <dbReference type="Proteomes" id="UP000002909"/>
    </source>
</evidence>
<dbReference type="GeneID" id="14295669"/>
<reference evidence="1 2" key="1">
    <citation type="submission" date="2012-06" db="EMBL/GenBank/DDBJ databases">
        <title>Genomic characterization of five bacteriophages specific for Yersinia species.</title>
        <authorList>
            <person name="Skurnik M."/>
            <person name="Nawaz A."/>
            <person name="Happonen L."/>
            <person name="Butcher S."/>
            <person name="Mattinen L."/>
        </authorList>
    </citation>
    <scope>NUCLEOTIDE SEQUENCE [LARGE SCALE GENOMIC DNA]</scope>
</reference>
<accession>I7LH88</accession>
<dbReference type="KEGG" id="vg:14295669"/>
<sequence>MAYTVVLTPKPATGVIGAVQTFTAATAGAASAGTDSFVWTVDGVSQASTASLL</sequence>
<dbReference type="EMBL" id="HE956709">
    <property type="protein sequence ID" value="CCI88759.1"/>
    <property type="molecule type" value="Genomic_DNA"/>
</dbReference>